<dbReference type="SUPFAM" id="SSF46785">
    <property type="entry name" value="Winged helix' DNA-binding domain"/>
    <property type="match status" value="1"/>
</dbReference>
<dbReference type="AlphaFoldDB" id="A0A6I4VQZ7"/>
<dbReference type="PANTHER" id="PTHR33204:SF29">
    <property type="entry name" value="TRANSCRIPTIONAL REGULATOR"/>
    <property type="match status" value="1"/>
</dbReference>
<dbReference type="InterPro" id="IPR036388">
    <property type="entry name" value="WH-like_DNA-bd_sf"/>
</dbReference>
<evidence type="ECO:0000256" key="3">
    <source>
        <dbReference type="ARBA" id="ARBA00023163"/>
    </source>
</evidence>
<reference evidence="5 6" key="1">
    <citation type="submission" date="2019-12" db="EMBL/GenBank/DDBJ databases">
        <title>Whole-genome analyses of novel actinobacteria.</title>
        <authorList>
            <person name="Sahin N."/>
            <person name="Saygin H."/>
        </authorList>
    </citation>
    <scope>NUCLEOTIDE SEQUENCE [LARGE SCALE GENOMIC DNA]</scope>
    <source>
        <strain evidence="5 6">KC615</strain>
    </source>
</reference>
<evidence type="ECO:0000259" key="4">
    <source>
        <dbReference type="PROSITE" id="PS51118"/>
    </source>
</evidence>
<dbReference type="PANTHER" id="PTHR33204">
    <property type="entry name" value="TRANSCRIPTIONAL REGULATOR, MARR FAMILY"/>
    <property type="match status" value="1"/>
</dbReference>
<evidence type="ECO:0000256" key="2">
    <source>
        <dbReference type="ARBA" id="ARBA00023125"/>
    </source>
</evidence>
<comment type="caution">
    <text evidence="5">The sequence shown here is derived from an EMBL/GenBank/DDBJ whole genome shotgun (WGS) entry which is preliminary data.</text>
</comment>
<sequence length="89" mass="10456">MYYTLSVIGGRWKLAILFHLGREGVIRYGQLKKLLPPIAHRTLSQQLKELQLHGVISRKQYNEMPTKVEYSLTKKAEKLLSIFNLMNQW</sequence>
<dbReference type="GO" id="GO:0003677">
    <property type="term" value="F:DNA binding"/>
    <property type="evidence" value="ECO:0007669"/>
    <property type="project" value="UniProtKB-KW"/>
</dbReference>
<dbReference type="InterPro" id="IPR002577">
    <property type="entry name" value="HTH_HxlR"/>
</dbReference>
<proteinExistence type="predicted"/>
<dbReference type="Pfam" id="PF01638">
    <property type="entry name" value="HxlR"/>
    <property type="match status" value="1"/>
</dbReference>
<keyword evidence="2" id="KW-0238">DNA-binding</keyword>
<keyword evidence="1" id="KW-0805">Transcription regulation</keyword>
<protein>
    <submittedName>
        <fullName evidence="5">Transcriptional regulator</fullName>
    </submittedName>
</protein>
<gene>
    <name evidence="5" type="ORF">GSM42_02860</name>
</gene>
<evidence type="ECO:0000313" key="5">
    <source>
        <dbReference type="EMBL" id="MXQ52695.1"/>
    </source>
</evidence>
<dbReference type="Gene3D" id="1.10.10.10">
    <property type="entry name" value="Winged helix-like DNA-binding domain superfamily/Winged helix DNA-binding domain"/>
    <property type="match status" value="1"/>
</dbReference>
<evidence type="ECO:0000256" key="1">
    <source>
        <dbReference type="ARBA" id="ARBA00023015"/>
    </source>
</evidence>
<dbReference type="Proteomes" id="UP000430692">
    <property type="component" value="Unassembled WGS sequence"/>
</dbReference>
<keyword evidence="6" id="KW-1185">Reference proteome</keyword>
<dbReference type="PROSITE" id="PS51118">
    <property type="entry name" value="HTH_HXLR"/>
    <property type="match status" value="1"/>
</dbReference>
<feature type="domain" description="HTH hxlR-type" evidence="4">
    <location>
        <begin position="1"/>
        <end position="89"/>
    </location>
</feature>
<dbReference type="RefSeq" id="WP_160800442.1">
    <property type="nucleotide sequence ID" value="NZ_WUUL01000002.1"/>
</dbReference>
<organism evidence="5 6">
    <name type="scientific">Shimazuella alba</name>
    <dbReference type="NCBI Taxonomy" id="2690964"/>
    <lineage>
        <taxon>Bacteria</taxon>
        <taxon>Bacillati</taxon>
        <taxon>Bacillota</taxon>
        <taxon>Bacilli</taxon>
        <taxon>Bacillales</taxon>
        <taxon>Thermoactinomycetaceae</taxon>
        <taxon>Shimazuella</taxon>
    </lineage>
</organism>
<name>A0A6I4VQZ7_9BACL</name>
<dbReference type="EMBL" id="WUUL01000002">
    <property type="protein sequence ID" value="MXQ52695.1"/>
    <property type="molecule type" value="Genomic_DNA"/>
</dbReference>
<accession>A0A6I4VQZ7</accession>
<evidence type="ECO:0000313" key="6">
    <source>
        <dbReference type="Proteomes" id="UP000430692"/>
    </source>
</evidence>
<dbReference type="InterPro" id="IPR036390">
    <property type="entry name" value="WH_DNA-bd_sf"/>
</dbReference>
<keyword evidence="3" id="KW-0804">Transcription</keyword>